<dbReference type="Pfam" id="PF13181">
    <property type="entry name" value="TPR_8"/>
    <property type="match status" value="1"/>
</dbReference>
<dbReference type="Proteomes" id="UP000700334">
    <property type="component" value="Unassembled WGS sequence"/>
</dbReference>
<evidence type="ECO:0000259" key="7">
    <source>
        <dbReference type="Pfam" id="PF25060"/>
    </source>
</evidence>
<feature type="domain" description="Tetratricopeptide repeat protein 21A/21B second ARM" evidence="7">
    <location>
        <begin position="406"/>
        <end position="613"/>
    </location>
</feature>
<dbReference type="Pfam" id="PF25063">
    <property type="entry name" value="ARM_TT21_C"/>
    <property type="match status" value="1"/>
</dbReference>
<dbReference type="FunFam" id="1.25.40.10:FF:000219">
    <property type="entry name" value="Tetratricopeptide repeat domain 21B"/>
    <property type="match status" value="1"/>
</dbReference>
<dbReference type="InterPro" id="IPR056834">
    <property type="entry name" value="ARM_TT21_C"/>
</dbReference>
<keyword evidence="13" id="KW-1185">Reference proteome</keyword>
<dbReference type="SMART" id="SM00028">
    <property type="entry name" value="TPR"/>
    <property type="match status" value="15"/>
</dbReference>
<dbReference type="FunFam" id="1.25.40.10:FF:000245">
    <property type="entry name" value="Tetratricopeptide repeat domain 21B"/>
    <property type="match status" value="1"/>
</dbReference>
<feature type="coiled-coil region" evidence="5">
    <location>
        <begin position="355"/>
        <end position="382"/>
    </location>
</feature>
<evidence type="ECO:0000313" key="13">
    <source>
        <dbReference type="Proteomes" id="UP000700334"/>
    </source>
</evidence>
<gene>
    <name evidence="12" type="ORF">J0S82_018395</name>
</gene>
<dbReference type="InterPro" id="IPR056836">
    <property type="entry name" value="ARM_TT21_4th"/>
</dbReference>
<evidence type="ECO:0000259" key="9">
    <source>
        <dbReference type="Pfam" id="PF25063"/>
    </source>
</evidence>
<dbReference type="Pfam" id="PF25060">
    <property type="entry name" value="ARM_TT21_2nd"/>
    <property type="match status" value="2"/>
</dbReference>
<evidence type="ECO:0000256" key="5">
    <source>
        <dbReference type="SAM" id="Coils"/>
    </source>
</evidence>
<evidence type="ECO:0000313" key="12">
    <source>
        <dbReference type="EMBL" id="KAG8510391.1"/>
    </source>
</evidence>
<evidence type="ECO:0000256" key="6">
    <source>
        <dbReference type="SAM" id="MobiDB-lite"/>
    </source>
</evidence>
<feature type="domain" description="Tetratricopeptide repeat protein 21A/21B fifth ARM repeats" evidence="10">
    <location>
        <begin position="1088"/>
        <end position="1196"/>
    </location>
</feature>
<dbReference type="InterPro" id="IPR019734">
    <property type="entry name" value="TPR_rpt"/>
</dbReference>
<dbReference type="InterPro" id="IPR056832">
    <property type="entry name" value="ARM_TT21_2nd"/>
</dbReference>
<evidence type="ECO:0000259" key="8">
    <source>
        <dbReference type="Pfam" id="PF25062"/>
    </source>
</evidence>
<sequence>ASPFHPRSSLPLSRPLPLAPPSRIPAARARPFPPAANGGTDLPRPAPPVASKSANGVWASAAAAEPLDLLAAVSARPGDPRPNLEGAMDSQGLKVNGGAGMWVYLEAWPDGPVACITWLSTWAQLWNLEIPGILSRALLSELPLTLINYYCQERYFHHMLLVASEGMKRYGNDPVFRFYHAYGTLMEGKTQEALREFEAIKNKQDVSLCSLIALIYTHRMSPNPDREAILESDARMKEQRKGAGPNVLYHAGLFLWHLGRHDKAREYTDRMIKISNGSKEGQVLRAWLDITRGREPYPKKALRYFEEGLQDGNDIFALLGKAQCLEMRQNYSGALETVNQIIMNFPSFLPAFVKKMKLQLALQDWEQTVETAQRLLLQDNQNVEALRMLALYYLCREGDIAKAATTLENLGNALDIMEPQNAQLYFTMTVAFSRTCGRSQLILQKIQTLLERAFSLNPQQSEFATELGHQMILQGKVKEALKWFKTAMTLDETSVPALVGFIRCQLIEGQLQDADQQLEFLSEIQQSLGKSAELSYLHAVLAMKKNKQQEEVINLLNDVLDTHFSQLQDLPLGIQYFEKLNPDFLLEIITEYLNFCPMQTLYLNSGDYSKNCTRSSASCLPNSKSDIEAAYNNLQHCLEHNSSYADAHLLMAQVYLSQEKFKLCSQSLELCLSYNFNVREYPLYHLIKAQSQKKMGEISEAIKTLHMAMSLPGMRRIGAPSKSKNKKTEVDTSHRLSIFLELVEVHRLNGEQCNLLNILKDVILISFLQHEAAKVLQDAIHEFSGTSEELRVTIANADLALAQGDVERALNILRNITSQQPYFIEAKEKMADIYLKHRKEKMLYITCYREISERMPSPRSFLLLGDAYMNIQEPEEAIVAYEQALNQNPKDGTLATKIGKALVKTHNYSKAITYYEAALKSGQQNYLCYDLAELLLKLKWYDKAEKVLQHALAHDPVNELSSLMEDGRSQVLLAKIYSKMERPSDAITSLQQARELQARVLKRVQMEQPDAVPAQKHLAAEICAEIAKHSVAQRDYENAIKFYREALVHCETDNKIMLELARLYLAQDDPDSCLRHCALLLQSDQDNEAAALMMADLMFRKQDYEQAVFHLQQLLERKPDNYMTLSRLIDLLRRCGKLEDVPRFFLMAEKHNSRAKFEPGFQYTGEPNDALRHFNKARKDSDWGQNALYNMIEICLNPDNETIGGEVFENLDRDLGNSTEKQESVQLAVRTAEKLLQELKPQTVQGHVQLRIMENYCLMATKQKSNVEQALNTFTEIATSEKDHIPALLGMATAYMILKQTPRARNQLKRIAKMNWNPIDAEDFEKSWLLLADIYIQSAKYDMAEELLKRCLRHNRSCCKAHEYMGYIMEKEQAYTDAALNYEMAWKHGNQTNPAVGYKLAFNYLKAKRYVDAIDVCHQVLEAHPTYPKIRKDILDKARTSLRP</sequence>
<dbReference type="InterPro" id="IPR056835">
    <property type="entry name" value="ARM_TT21_5th"/>
</dbReference>
<feature type="domain" description="Tetratricopeptide repeat protein 21A/21B N-terminal ARM repeat" evidence="8">
    <location>
        <begin position="147"/>
        <end position="369"/>
    </location>
</feature>
<dbReference type="OrthoDB" id="10259630at2759"/>
<dbReference type="Pfam" id="PF25058">
    <property type="entry name" value="ARM_TT21"/>
    <property type="match status" value="1"/>
</dbReference>
<dbReference type="PANTHER" id="PTHR14699">
    <property type="entry name" value="STI2 PROTEIN-RELATED"/>
    <property type="match status" value="1"/>
</dbReference>
<dbReference type="PROSITE" id="PS50005">
    <property type="entry name" value="TPR"/>
    <property type="match status" value="3"/>
</dbReference>
<feature type="compositionally biased region" description="Low complexity" evidence="6">
    <location>
        <begin position="1"/>
        <end position="16"/>
    </location>
</feature>
<dbReference type="GO" id="GO:0030991">
    <property type="term" value="C:intraciliary transport particle A"/>
    <property type="evidence" value="ECO:0007669"/>
    <property type="project" value="TreeGrafter"/>
</dbReference>
<dbReference type="GO" id="GO:0061512">
    <property type="term" value="P:protein localization to cilium"/>
    <property type="evidence" value="ECO:0007669"/>
    <property type="project" value="TreeGrafter"/>
</dbReference>
<proteinExistence type="inferred from homology"/>
<feature type="repeat" description="TPR" evidence="4">
    <location>
        <begin position="858"/>
        <end position="891"/>
    </location>
</feature>
<keyword evidence="5" id="KW-0175">Coiled coil</keyword>
<dbReference type="InterPro" id="IPR011990">
    <property type="entry name" value="TPR-like_helical_dom_sf"/>
</dbReference>
<feature type="repeat" description="TPR" evidence="4">
    <location>
        <begin position="461"/>
        <end position="494"/>
    </location>
</feature>
<dbReference type="GO" id="GO:0035721">
    <property type="term" value="P:intraciliary retrograde transport"/>
    <property type="evidence" value="ECO:0007669"/>
    <property type="project" value="TreeGrafter"/>
</dbReference>
<keyword evidence="2" id="KW-0677">Repeat</keyword>
<dbReference type="Pfam" id="PF25064">
    <property type="entry name" value="ARM_TT21_5th"/>
    <property type="match status" value="1"/>
</dbReference>
<feature type="region of interest" description="Disordered" evidence="6">
    <location>
        <begin position="1"/>
        <end position="52"/>
    </location>
</feature>
<evidence type="ECO:0000259" key="10">
    <source>
        <dbReference type="Pfam" id="PF25064"/>
    </source>
</evidence>
<dbReference type="EMBL" id="JAGFMF010011870">
    <property type="protein sequence ID" value="KAG8510391.1"/>
    <property type="molecule type" value="Genomic_DNA"/>
</dbReference>
<feature type="repeat" description="TPR" evidence="4">
    <location>
        <begin position="1088"/>
        <end position="1121"/>
    </location>
</feature>
<evidence type="ECO:0000259" key="11">
    <source>
        <dbReference type="Pfam" id="PF25068"/>
    </source>
</evidence>
<dbReference type="InterPro" id="IPR056833">
    <property type="entry name" value="ARM_TT21_N"/>
</dbReference>
<dbReference type="SUPFAM" id="SSF48452">
    <property type="entry name" value="TPR-like"/>
    <property type="match status" value="4"/>
</dbReference>
<keyword evidence="3 4" id="KW-0802">TPR repeat</keyword>
<dbReference type="Pfam" id="PF25062">
    <property type="entry name" value="ARM_TT21_N"/>
    <property type="match status" value="1"/>
</dbReference>
<evidence type="ECO:0000256" key="1">
    <source>
        <dbReference type="ARBA" id="ARBA00010935"/>
    </source>
</evidence>
<dbReference type="GO" id="GO:0005929">
    <property type="term" value="C:cilium"/>
    <property type="evidence" value="ECO:0007669"/>
    <property type="project" value="GOC"/>
</dbReference>
<feature type="domain" description="Tetratricopeptide repeat protein 21A/21B fourth ARM" evidence="11">
    <location>
        <begin position="894"/>
        <end position="1047"/>
    </location>
</feature>
<accession>A0A8J5ZZ81</accession>
<feature type="domain" description="Tetratricopeptide repeat protein 21A/21B second ARM" evidence="7">
    <location>
        <begin position="625"/>
        <end position="658"/>
    </location>
</feature>
<comment type="caution">
    <text evidence="12">The sequence shown here is derived from an EMBL/GenBank/DDBJ whole genome shotgun (WGS) entry which is preliminary data.</text>
</comment>
<feature type="non-terminal residue" evidence="12">
    <location>
        <position position="1444"/>
    </location>
</feature>
<feature type="domain" description="Tetratricopeptide repeat protein 21A/21B C-terminal ARM" evidence="9">
    <location>
        <begin position="1231"/>
        <end position="1439"/>
    </location>
</feature>
<evidence type="ECO:0000256" key="4">
    <source>
        <dbReference type="PROSITE-ProRule" id="PRU00339"/>
    </source>
</evidence>
<comment type="similarity">
    <text evidence="1">Belongs to the TTC21 family.</text>
</comment>
<evidence type="ECO:0000256" key="2">
    <source>
        <dbReference type="ARBA" id="ARBA00022737"/>
    </source>
</evidence>
<organism evidence="12 13">
    <name type="scientific">Galemys pyrenaicus</name>
    <name type="common">Iberian desman</name>
    <name type="synonym">Pyrenean desman</name>
    <dbReference type="NCBI Taxonomy" id="202257"/>
    <lineage>
        <taxon>Eukaryota</taxon>
        <taxon>Metazoa</taxon>
        <taxon>Chordata</taxon>
        <taxon>Craniata</taxon>
        <taxon>Vertebrata</taxon>
        <taxon>Euteleostomi</taxon>
        <taxon>Mammalia</taxon>
        <taxon>Eutheria</taxon>
        <taxon>Laurasiatheria</taxon>
        <taxon>Eulipotyphla</taxon>
        <taxon>Talpidae</taxon>
        <taxon>Galemys</taxon>
    </lineage>
</organism>
<evidence type="ECO:0000256" key="3">
    <source>
        <dbReference type="ARBA" id="ARBA00022803"/>
    </source>
</evidence>
<protein>
    <submittedName>
        <fullName evidence="12">Tetratricopeptide repeat protein 21B</fullName>
    </submittedName>
</protein>
<dbReference type="FunFam" id="1.25.40.10:FF:000197">
    <property type="entry name" value="Tetratricopeptide repeat domain 21B"/>
    <property type="match status" value="1"/>
</dbReference>
<reference evidence="12" key="1">
    <citation type="journal article" date="2021" name="Evol. Appl.">
        <title>The genome of the Pyrenean desman and the effects of bottlenecks and inbreeding on the genomic landscape of an endangered species.</title>
        <authorList>
            <person name="Escoda L."/>
            <person name="Castresana J."/>
        </authorList>
    </citation>
    <scope>NUCLEOTIDE SEQUENCE</scope>
    <source>
        <strain evidence="12">IBE-C5619</strain>
    </source>
</reference>
<dbReference type="InterPro" id="IPR040364">
    <property type="entry name" value="TTC21A/TTC21B"/>
</dbReference>
<name>A0A8J5ZZ81_GALPY</name>
<dbReference type="Gene3D" id="1.25.40.10">
    <property type="entry name" value="Tetratricopeptide repeat domain"/>
    <property type="match status" value="6"/>
</dbReference>
<dbReference type="Pfam" id="PF25068">
    <property type="entry name" value="ARM_TT21_4th"/>
    <property type="match status" value="1"/>
</dbReference>
<dbReference type="PANTHER" id="PTHR14699:SF1">
    <property type="entry name" value="TETRATRICOPEPTIDE REPEAT PROTEIN 21B"/>
    <property type="match status" value="1"/>
</dbReference>